<evidence type="ECO:0000256" key="2">
    <source>
        <dbReference type="ARBA" id="ARBA00022729"/>
    </source>
</evidence>
<keyword evidence="2 4" id="KW-0732">Signal</keyword>
<dbReference type="SUPFAM" id="SSF53474">
    <property type="entry name" value="alpha/beta-Hydrolases"/>
    <property type="match status" value="1"/>
</dbReference>
<feature type="signal peptide" evidence="4">
    <location>
        <begin position="1"/>
        <end position="25"/>
    </location>
</feature>
<dbReference type="GO" id="GO:0016787">
    <property type="term" value="F:hydrolase activity"/>
    <property type="evidence" value="ECO:0007669"/>
    <property type="project" value="UniProtKB-KW"/>
</dbReference>
<dbReference type="PANTHER" id="PTHR43248">
    <property type="entry name" value="2-SUCCINYL-6-HYDROXY-2,4-CYCLOHEXADIENE-1-CARBOXYLATE SYNTHASE"/>
    <property type="match status" value="1"/>
</dbReference>
<dbReference type="AlphaFoldDB" id="A0A3Q9V0I9"/>
<dbReference type="KEGG" id="rfs:C1I64_11350"/>
<dbReference type="EMBL" id="CP028137">
    <property type="protein sequence ID" value="AZZ52578.1"/>
    <property type="molecule type" value="Genomic_DNA"/>
</dbReference>
<dbReference type="Gene3D" id="3.40.50.1820">
    <property type="entry name" value="alpha/beta hydrolase"/>
    <property type="match status" value="1"/>
</dbReference>
<evidence type="ECO:0000256" key="1">
    <source>
        <dbReference type="ARBA" id="ARBA00010088"/>
    </source>
</evidence>
<feature type="chain" id="PRO_5018785236" evidence="4">
    <location>
        <begin position="26"/>
        <end position="508"/>
    </location>
</feature>
<evidence type="ECO:0000313" key="7">
    <source>
        <dbReference type="Proteomes" id="UP000285317"/>
    </source>
</evidence>
<proteinExistence type="inferred from homology"/>
<dbReference type="Pfam" id="PF08386">
    <property type="entry name" value="Abhydrolase_4"/>
    <property type="match status" value="1"/>
</dbReference>
<dbReference type="InterPro" id="IPR013595">
    <property type="entry name" value="Pept_S33_TAP-like_C"/>
</dbReference>
<sequence length="508" mass="52818">MRRPGRWSALAAVGAAVALLSGCFAPGPSPERTSTPAPQAVDAALEQYYGQVLVWDDCGEGMQCTDATVPLDWDDPAGETASIALVRHPATGGDAIGSLLVNPGGPGGSGVDLIRDSLDFAVDDELAARFDVVGFDPRGVGASTAVSCLDAAGLDSYLYDIVPGERGSDEWIAAQRTASAAFAAACEERSGALLPEVGTTSAARDLDVLRAALGDESLHYLGYSYGTFLGATYAGLFPDRVGRLVLDGAIDPAATSLDVVREQAIGFESALRAYLTACLGGEGCPFTGTVDEAMAQVAAMLERVDASPIRAQDGRQLGSSTLLTAIVYPLYSASSWGGLSEMLTDVRQGGAEIAFQYADAYNGRTADGDYSDNATEAFLAINCVDYAYDAETESMRADAAELEAAAPTLGRYLAYGDILCGEWPAAFEGSRAPITAEGSGPILVVGTTNDPATPYVWAQALAEELSDGHLVTFDGEGHTAYNKSNSCVNDAVDAYLLEGVVPEEDPQC</sequence>
<dbReference type="PROSITE" id="PS51257">
    <property type="entry name" value="PROKAR_LIPOPROTEIN"/>
    <property type="match status" value="1"/>
</dbReference>
<accession>A0A3Q9V0I9</accession>
<evidence type="ECO:0000313" key="6">
    <source>
        <dbReference type="EMBL" id="AZZ52578.1"/>
    </source>
</evidence>
<gene>
    <name evidence="6" type="ORF">C1I64_11350</name>
</gene>
<dbReference type="RefSeq" id="WP_127887269.1">
    <property type="nucleotide sequence ID" value="NZ_CP028137.1"/>
</dbReference>
<dbReference type="Proteomes" id="UP000285317">
    <property type="component" value="Chromosome"/>
</dbReference>
<keyword evidence="3 6" id="KW-0378">Hydrolase</keyword>
<evidence type="ECO:0000259" key="5">
    <source>
        <dbReference type="Pfam" id="PF08386"/>
    </source>
</evidence>
<name>A0A3Q9V0I9_9MICO</name>
<evidence type="ECO:0000256" key="4">
    <source>
        <dbReference type="SAM" id="SignalP"/>
    </source>
</evidence>
<dbReference type="PANTHER" id="PTHR43248:SF29">
    <property type="entry name" value="TRIPEPTIDYL AMINOPEPTIDASE"/>
    <property type="match status" value="1"/>
</dbReference>
<comment type="similarity">
    <text evidence="1">Belongs to the peptidase S33 family.</text>
</comment>
<evidence type="ECO:0000256" key="3">
    <source>
        <dbReference type="ARBA" id="ARBA00022801"/>
    </source>
</evidence>
<reference evidence="6 7" key="1">
    <citation type="submission" date="2018-03" db="EMBL/GenBank/DDBJ databases">
        <title>Bacteriophage NCPPB3778 and a type I-E CRISPR drive the evolution of the US Biological Select Agent, Rathayibacter toxicus.</title>
        <authorList>
            <person name="Davis E.W.II."/>
            <person name="Tabima J.F."/>
            <person name="Weisberg A.J."/>
            <person name="Dantas Lopes L."/>
            <person name="Wiseman M.S."/>
            <person name="Wiseman M.S."/>
            <person name="Pupko T."/>
            <person name="Belcher M.S."/>
            <person name="Sechler A.J."/>
            <person name="Tancos M.A."/>
            <person name="Schroeder B.K."/>
            <person name="Murray T.D."/>
            <person name="Luster D.G."/>
            <person name="Schneider W.L."/>
            <person name="Rogers E."/>
            <person name="Andreote F.D."/>
            <person name="Grunwald N.J."/>
            <person name="Putnam M.L."/>
            <person name="Chang J.H."/>
        </authorList>
    </citation>
    <scope>NUCLEOTIDE SEQUENCE [LARGE SCALE GENOMIC DNA]</scope>
    <source>
        <strain evidence="6 7">DSM 15932</strain>
    </source>
</reference>
<feature type="domain" description="Peptidase S33 tripeptidyl aminopeptidase-like C-terminal" evidence="5">
    <location>
        <begin position="407"/>
        <end position="508"/>
    </location>
</feature>
<protein>
    <submittedName>
        <fullName evidence="6">Alpha/beta hydrolase</fullName>
    </submittedName>
</protein>
<organism evidence="6 7">
    <name type="scientific">Rathayibacter festucae DSM 15932</name>
    <dbReference type="NCBI Taxonomy" id="1328866"/>
    <lineage>
        <taxon>Bacteria</taxon>
        <taxon>Bacillati</taxon>
        <taxon>Actinomycetota</taxon>
        <taxon>Actinomycetes</taxon>
        <taxon>Micrococcales</taxon>
        <taxon>Microbacteriaceae</taxon>
        <taxon>Rathayibacter</taxon>
    </lineage>
</organism>
<dbReference type="InterPro" id="IPR051601">
    <property type="entry name" value="Serine_prot/Carboxylest_S33"/>
</dbReference>
<dbReference type="InterPro" id="IPR029058">
    <property type="entry name" value="AB_hydrolase_fold"/>
</dbReference>